<evidence type="ECO:0000256" key="4">
    <source>
        <dbReference type="ARBA" id="ARBA00023014"/>
    </source>
</evidence>
<keyword evidence="4" id="KW-0411">Iron-sulfur</keyword>
<name>X0VQT3_9ZZZZ</name>
<keyword evidence="3" id="KW-0408">Iron</keyword>
<feature type="non-terminal residue" evidence="6">
    <location>
        <position position="1"/>
    </location>
</feature>
<comment type="caution">
    <text evidence="6">The sequence shown here is derived from an EMBL/GenBank/DDBJ whole genome shotgun (WGS) entry which is preliminary data.</text>
</comment>
<dbReference type="CDD" id="cd02980">
    <property type="entry name" value="TRX_Fd_family"/>
    <property type="match status" value="1"/>
</dbReference>
<dbReference type="Pfam" id="PF01512">
    <property type="entry name" value="Complex1_51K"/>
    <property type="match status" value="1"/>
</dbReference>
<protein>
    <recommendedName>
        <fullName evidence="5">NADH-ubiquinone oxidoreductase 51kDa subunit FMN-binding domain-containing protein</fullName>
    </recommendedName>
</protein>
<dbReference type="AlphaFoldDB" id="X0VQT3"/>
<dbReference type="PANTHER" id="PTHR43578">
    <property type="entry name" value="NADH-QUINONE OXIDOREDUCTASE SUBUNIT F"/>
    <property type="match status" value="1"/>
</dbReference>
<dbReference type="SUPFAM" id="SSF142019">
    <property type="entry name" value="Nqo1 FMN-binding domain-like"/>
    <property type="match status" value="1"/>
</dbReference>
<dbReference type="Gene3D" id="3.40.30.10">
    <property type="entry name" value="Glutaredoxin"/>
    <property type="match status" value="1"/>
</dbReference>
<dbReference type="GO" id="GO:0051539">
    <property type="term" value="F:4 iron, 4 sulfur cluster binding"/>
    <property type="evidence" value="ECO:0007669"/>
    <property type="project" value="UniProtKB-KW"/>
</dbReference>
<evidence type="ECO:0000256" key="1">
    <source>
        <dbReference type="ARBA" id="ARBA00022485"/>
    </source>
</evidence>
<accession>X0VQT3</accession>
<evidence type="ECO:0000259" key="5">
    <source>
        <dbReference type="Pfam" id="PF01512"/>
    </source>
</evidence>
<dbReference type="InterPro" id="IPR037225">
    <property type="entry name" value="Nuo51_FMN-bd_sf"/>
</dbReference>
<feature type="non-terminal residue" evidence="6">
    <location>
        <position position="264"/>
    </location>
</feature>
<dbReference type="InterPro" id="IPR036249">
    <property type="entry name" value="Thioredoxin-like_sf"/>
</dbReference>
<dbReference type="SUPFAM" id="SSF52833">
    <property type="entry name" value="Thioredoxin-like"/>
    <property type="match status" value="1"/>
</dbReference>
<dbReference type="Gene3D" id="3.40.50.11540">
    <property type="entry name" value="NADH-ubiquinone oxidoreductase 51kDa subunit"/>
    <property type="match status" value="1"/>
</dbReference>
<feature type="domain" description="NADH-ubiquinone oxidoreductase 51kDa subunit FMN-binding" evidence="5">
    <location>
        <begin position="195"/>
        <end position="264"/>
    </location>
</feature>
<gene>
    <name evidence="6" type="ORF">S01H1_43874</name>
</gene>
<dbReference type="EMBL" id="BARS01027962">
    <property type="protein sequence ID" value="GAG02926.1"/>
    <property type="molecule type" value="Genomic_DNA"/>
</dbReference>
<dbReference type="InterPro" id="IPR011538">
    <property type="entry name" value="Nuo51_FMN-bd"/>
</dbReference>
<sequence>KIKKHTLAKRKLSKKGKRIRITVHMGTCGIASGAQKIVDALTKEIKKRKQKDITIITSGCMGLCSKEPLITVEIFKQEPIIYQYMDKDKMLEVFEKHILEGKVLAVYALARGKEEQIKERIKYKGILPDEIVLDKTIPGIEEIPFFSNQEIRVLKNRGIIDPEKIEDYIARDGYMGMVKALKEMSPEEIIQEVINSGLKGRGGAGFPTGIKWKFAAQAESKVKYILCNADEGDPGAYMDRSILEGDPHAVIEGMIIAAKVIGAH</sequence>
<dbReference type="Gene3D" id="6.10.250.1450">
    <property type="match status" value="1"/>
</dbReference>
<dbReference type="PANTHER" id="PTHR43578:SF3">
    <property type="entry name" value="NADH-QUINONE OXIDOREDUCTASE SUBUNIT F"/>
    <property type="match status" value="1"/>
</dbReference>
<dbReference type="GO" id="GO:0046872">
    <property type="term" value="F:metal ion binding"/>
    <property type="evidence" value="ECO:0007669"/>
    <property type="project" value="UniProtKB-KW"/>
</dbReference>
<evidence type="ECO:0000256" key="2">
    <source>
        <dbReference type="ARBA" id="ARBA00022723"/>
    </source>
</evidence>
<keyword evidence="1" id="KW-0004">4Fe-4S</keyword>
<organism evidence="6">
    <name type="scientific">marine sediment metagenome</name>
    <dbReference type="NCBI Taxonomy" id="412755"/>
    <lineage>
        <taxon>unclassified sequences</taxon>
        <taxon>metagenomes</taxon>
        <taxon>ecological metagenomes</taxon>
    </lineage>
</organism>
<proteinExistence type="predicted"/>
<evidence type="ECO:0000256" key="3">
    <source>
        <dbReference type="ARBA" id="ARBA00023004"/>
    </source>
</evidence>
<evidence type="ECO:0000313" key="6">
    <source>
        <dbReference type="EMBL" id="GAG02926.1"/>
    </source>
</evidence>
<reference evidence="6" key="1">
    <citation type="journal article" date="2014" name="Front. Microbiol.">
        <title>High frequency of phylogenetically diverse reductive dehalogenase-homologous genes in deep subseafloor sedimentary metagenomes.</title>
        <authorList>
            <person name="Kawai M."/>
            <person name="Futagami T."/>
            <person name="Toyoda A."/>
            <person name="Takaki Y."/>
            <person name="Nishi S."/>
            <person name="Hori S."/>
            <person name="Arai W."/>
            <person name="Tsubouchi T."/>
            <person name="Morono Y."/>
            <person name="Uchiyama I."/>
            <person name="Ito T."/>
            <person name="Fujiyama A."/>
            <person name="Inagaki F."/>
            <person name="Takami H."/>
        </authorList>
    </citation>
    <scope>NUCLEOTIDE SEQUENCE</scope>
    <source>
        <strain evidence="6">Expedition CK06-06</strain>
    </source>
</reference>
<dbReference type="Pfam" id="PF01257">
    <property type="entry name" value="2Fe-2S_thioredx"/>
    <property type="match status" value="1"/>
</dbReference>
<keyword evidence="2" id="KW-0479">Metal-binding</keyword>